<dbReference type="SUPFAM" id="SSF56349">
    <property type="entry name" value="DNA breaking-rejoining enzymes"/>
    <property type="match status" value="1"/>
</dbReference>
<dbReference type="RefSeq" id="WP_377394512.1">
    <property type="nucleotide sequence ID" value="NZ_JBHSAN010000052.1"/>
</dbReference>
<comment type="similarity">
    <text evidence="1">Belongs to the 'phage' integrase family.</text>
</comment>
<accession>A0ABW5WED4</accession>
<organism evidence="6 7">
    <name type="scientific">Prauserella oleivorans</name>
    <dbReference type="NCBI Taxonomy" id="1478153"/>
    <lineage>
        <taxon>Bacteria</taxon>
        <taxon>Bacillati</taxon>
        <taxon>Actinomycetota</taxon>
        <taxon>Actinomycetes</taxon>
        <taxon>Pseudonocardiales</taxon>
        <taxon>Pseudonocardiaceae</taxon>
        <taxon>Prauserella</taxon>
    </lineage>
</organism>
<dbReference type="PROSITE" id="PS51898">
    <property type="entry name" value="TYR_RECOMBINASE"/>
    <property type="match status" value="1"/>
</dbReference>
<evidence type="ECO:0000259" key="5">
    <source>
        <dbReference type="PROSITE" id="PS51898"/>
    </source>
</evidence>
<dbReference type="PANTHER" id="PTHR30349:SF64">
    <property type="entry name" value="PROPHAGE INTEGRASE INTD-RELATED"/>
    <property type="match status" value="1"/>
</dbReference>
<keyword evidence="3" id="KW-0233">DNA recombination</keyword>
<feature type="region of interest" description="Disordered" evidence="4">
    <location>
        <begin position="322"/>
        <end position="346"/>
    </location>
</feature>
<keyword evidence="7" id="KW-1185">Reference proteome</keyword>
<dbReference type="Gene3D" id="1.10.150.130">
    <property type="match status" value="1"/>
</dbReference>
<evidence type="ECO:0000313" key="7">
    <source>
        <dbReference type="Proteomes" id="UP001597478"/>
    </source>
</evidence>
<dbReference type="EMBL" id="JBHUOF010000048">
    <property type="protein sequence ID" value="MFD2802378.1"/>
    <property type="molecule type" value="Genomic_DNA"/>
</dbReference>
<evidence type="ECO:0000313" key="6">
    <source>
        <dbReference type="EMBL" id="MFD2802378.1"/>
    </source>
</evidence>
<evidence type="ECO:0000256" key="4">
    <source>
        <dbReference type="SAM" id="MobiDB-lite"/>
    </source>
</evidence>
<proteinExistence type="inferred from homology"/>
<gene>
    <name evidence="6" type="ORF">ACFS2C_23595</name>
</gene>
<dbReference type="Gene3D" id="1.10.443.10">
    <property type="entry name" value="Intergrase catalytic core"/>
    <property type="match status" value="1"/>
</dbReference>
<evidence type="ECO:0000256" key="1">
    <source>
        <dbReference type="ARBA" id="ARBA00008857"/>
    </source>
</evidence>
<dbReference type="InterPro" id="IPR002104">
    <property type="entry name" value="Integrase_catalytic"/>
</dbReference>
<sequence>MGKSYKVRVWQISPRRNKTGKVTSYSVRWKVESNEFFETIKNKTQADSFRSDLVSAQCRGEPFDTVSGLPTSMIRKGHQDMSWFDFTCRYVDMKWPDLAATARQTVAEALIRVAPVFVPMSKNAPQPKELRSALRQWAYNPPMRRSGEMPGDVLKTLEWCSRHTKKVQVVSDPETLRELQRAVTKRLDGKPFAPTVARKTRSVLWNLLDYAVEKELIEANPLRGVRWTAMPKGKRKIDKRAVPNPIQARTLIRMVGEVERSGPRLVAFFACMYYAALRPEEAAALNKRHLSLPDPVWNPDKQRYVYGWGELHLDEATPHVGARWTDGGAPRDRRQLKSRAAGEGRSVPCPPELTEHLWHHINKYGYGLDGRIFQGEKGGELPMITYTRVWREARRRALTAEAHTTPLARRPYDLRHAAVSTWLTGGVDPTTVAEWAGHSLTVLMEIYAACLYGQDVIARQRVQAALGHQP</sequence>
<evidence type="ECO:0000256" key="2">
    <source>
        <dbReference type="ARBA" id="ARBA00023125"/>
    </source>
</evidence>
<dbReference type="InterPro" id="IPR011010">
    <property type="entry name" value="DNA_brk_join_enz"/>
</dbReference>
<dbReference type="PANTHER" id="PTHR30349">
    <property type="entry name" value="PHAGE INTEGRASE-RELATED"/>
    <property type="match status" value="1"/>
</dbReference>
<dbReference type="InterPro" id="IPR050090">
    <property type="entry name" value="Tyrosine_recombinase_XerCD"/>
</dbReference>
<keyword evidence="2" id="KW-0238">DNA-binding</keyword>
<dbReference type="InterPro" id="IPR010998">
    <property type="entry name" value="Integrase_recombinase_N"/>
</dbReference>
<comment type="caution">
    <text evidence="6">The sequence shown here is derived from an EMBL/GenBank/DDBJ whole genome shotgun (WGS) entry which is preliminary data.</text>
</comment>
<protein>
    <submittedName>
        <fullName evidence="6">Tyrosine-type recombinase/integrase</fullName>
    </submittedName>
</protein>
<name>A0ABW5WED4_9PSEU</name>
<reference evidence="7" key="1">
    <citation type="journal article" date="2019" name="Int. J. Syst. Evol. Microbiol.">
        <title>The Global Catalogue of Microorganisms (GCM) 10K type strain sequencing project: providing services to taxonomists for standard genome sequencing and annotation.</title>
        <authorList>
            <consortium name="The Broad Institute Genomics Platform"/>
            <consortium name="The Broad Institute Genome Sequencing Center for Infectious Disease"/>
            <person name="Wu L."/>
            <person name="Ma J."/>
        </authorList>
    </citation>
    <scope>NUCLEOTIDE SEQUENCE [LARGE SCALE GENOMIC DNA]</scope>
    <source>
        <strain evidence="7">IBRC-M 10906</strain>
    </source>
</reference>
<dbReference type="Proteomes" id="UP001597478">
    <property type="component" value="Unassembled WGS sequence"/>
</dbReference>
<evidence type="ECO:0000256" key="3">
    <source>
        <dbReference type="ARBA" id="ARBA00023172"/>
    </source>
</evidence>
<dbReference type="InterPro" id="IPR013762">
    <property type="entry name" value="Integrase-like_cat_sf"/>
</dbReference>
<feature type="domain" description="Tyr recombinase" evidence="5">
    <location>
        <begin position="241"/>
        <end position="461"/>
    </location>
</feature>